<keyword evidence="7 11" id="KW-0067">ATP-binding</keyword>
<dbReference type="InterPro" id="IPR004101">
    <property type="entry name" value="Mur_ligase_C"/>
</dbReference>
<dbReference type="OrthoDB" id="9809356at2"/>
<dbReference type="STRING" id="52694.ACWI_01240"/>
<dbReference type="InterPro" id="IPR018109">
    <property type="entry name" value="Folylpolyglutamate_synth_CS"/>
</dbReference>
<keyword evidence="4 11" id="KW-0436">Ligase</keyword>
<dbReference type="Proteomes" id="UP000176244">
    <property type="component" value="Unassembled WGS sequence"/>
</dbReference>
<evidence type="ECO:0000256" key="5">
    <source>
        <dbReference type="ARBA" id="ARBA00022723"/>
    </source>
</evidence>
<sequence length="434" mass="48089">MNVTEAISYIEATHKFGTRLGLDSMRLLLNAMDNPQDKLKFIHIAGTNGKGSTSTMIATVLKTAGYNTGLFTSPFLEAFNERIQLNNEPIDDDSLVAATTFVKERIEVLLEQGEPHPTEFEMVTAVGLQYFYEKQVDFVVLEVGMGGRLDATNIIKDPLAVVIMGISNDHTDYLGNTLAEIAYEKAAIIKEGSDVVVYPQDPEALKVILDFAESKNANTVLVNPDDISILSHTTHNQTLKYRGDHLYLDGFSLKLLGDHQSLNCLTALEVIALLIRKGYSINSSQIKKALANVVFPGRFEIFRENPVILIDGAHNSNGIQAFVNNMKQYFPNRTINLFFGMLEDKDIEESLSYLVPIASTIHTLTPNSDRAMPADKMAALISTSYGKSVDFYDNMDDAVNSINLTRTNEVNVFVGSLYMIGEARTLIRKNLLSN</sequence>
<dbReference type="Pfam" id="PF08245">
    <property type="entry name" value="Mur_ligase_M"/>
    <property type="match status" value="1"/>
</dbReference>
<feature type="domain" description="Mur ligase central" evidence="13">
    <location>
        <begin position="44"/>
        <end position="270"/>
    </location>
</feature>
<evidence type="ECO:0000313" key="14">
    <source>
        <dbReference type="EMBL" id="OFV72218.1"/>
    </source>
</evidence>
<evidence type="ECO:0000256" key="1">
    <source>
        <dbReference type="ARBA" id="ARBA00001946"/>
    </source>
</evidence>
<dbReference type="NCBIfam" id="TIGR01499">
    <property type="entry name" value="folC"/>
    <property type="match status" value="1"/>
</dbReference>
<evidence type="ECO:0000256" key="9">
    <source>
        <dbReference type="ARBA" id="ARBA00030592"/>
    </source>
</evidence>
<dbReference type="GO" id="GO:0046872">
    <property type="term" value="F:metal ion binding"/>
    <property type="evidence" value="ECO:0007669"/>
    <property type="project" value="UniProtKB-KW"/>
</dbReference>
<keyword evidence="8" id="KW-0460">Magnesium</keyword>
<dbReference type="PROSITE" id="PS01011">
    <property type="entry name" value="FOLYLPOLYGLU_SYNT_1"/>
    <property type="match status" value="1"/>
</dbReference>
<evidence type="ECO:0000313" key="15">
    <source>
        <dbReference type="Proteomes" id="UP000176244"/>
    </source>
</evidence>
<dbReference type="InterPro" id="IPR036615">
    <property type="entry name" value="Mur_ligase_C_dom_sf"/>
</dbReference>
<dbReference type="RefSeq" id="WP_070369511.1">
    <property type="nucleotide sequence ID" value="NZ_LKEU01000010.1"/>
</dbReference>
<comment type="cofactor">
    <cofactor evidence="1">
        <name>Mg(2+)</name>
        <dbReference type="ChEBI" id="CHEBI:18420"/>
    </cofactor>
</comment>
<dbReference type="FunFam" id="3.40.1190.10:FF:000011">
    <property type="entry name" value="Folylpolyglutamate synthase/dihydrofolate synthase"/>
    <property type="match status" value="1"/>
</dbReference>
<evidence type="ECO:0000256" key="4">
    <source>
        <dbReference type="ARBA" id="ARBA00022598"/>
    </source>
</evidence>
<dbReference type="Gene3D" id="3.40.1190.10">
    <property type="entry name" value="Mur-like, catalytic domain"/>
    <property type="match status" value="1"/>
</dbReference>
<accession>A0A1F2PLF7</accession>
<evidence type="ECO:0000259" key="13">
    <source>
        <dbReference type="Pfam" id="PF08245"/>
    </source>
</evidence>
<evidence type="ECO:0000256" key="11">
    <source>
        <dbReference type="PIRNR" id="PIRNR001563"/>
    </source>
</evidence>
<protein>
    <recommendedName>
        <fullName evidence="3">tetrahydrofolate synthase</fullName>
        <ecNumber evidence="3">6.3.2.17</ecNumber>
    </recommendedName>
    <alternativeName>
        <fullName evidence="9">Tetrahydrofolylpolyglutamate synthase</fullName>
    </alternativeName>
</protein>
<dbReference type="PROSITE" id="PS01012">
    <property type="entry name" value="FOLYLPOLYGLU_SYNT_2"/>
    <property type="match status" value="1"/>
</dbReference>
<dbReference type="InterPro" id="IPR013221">
    <property type="entry name" value="Mur_ligase_cen"/>
</dbReference>
<dbReference type="EMBL" id="LKEU01000010">
    <property type="protein sequence ID" value="OFV72218.1"/>
    <property type="molecule type" value="Genomic_DNA"/>
</dbReference>
<evidence type="ECO:0000259" key="12">
    <source>
        <dbReference type="Pfam" id="PF02875"/>
    </source>
</evidence>
<evidence type="ECO:0000256" key="2">
    <source>
        <dbReference type="ARBA" id="ARBA00008276"/>
    </source>
</evidence>
<evidence type="ECO:0000256" key="7">
    <source>
        <dbReference type="ARBA" id="ARBA00022840"/>
    </source>
</evidence>
<feature type="domain" description="Mur ligase C-terminal" evidence="12">
    <location>
        <begin position="297"/>
        <end position="416"/>
    </location>
</feature>
<gene>
    <name evidence="14" type="primary">fgs</name>
    <name evidence="14" type="ORF">ACWI_01240</name>
</gene>
<dbReference type="GO" id="GO:0008841">
    <property type="term" value="F:dihydrofolate synthase activity"/>
    <property type="evidence" value="ECO:0007669"/>
    <property type="project" value="TreeGrafter"/>
</dbReference>
<dbReference type="EC" id="6.3.2.17" evidence="3"/>
<dbReference type="SUPFAM" id="SSF53244">
    <property type="entry name" value="MurD-like peptide ligases, peptide-binding domain"/>
    <property type="match status" value="1"/>
</dbReference>
<evidence type="ECO:0000256" key="6">
    <source>
        <dbReference type="ARBA" id="ARBA00022741"/>
    </source>
</evidence>
<keyword evidence="6 11" id="KW-0547">Nucleotide-binding</keyword>
<keyword evidence="5" id="KW-0479">Metal-binding</keyword>
<dbReference type="SUPFAM" id="SSF53623">
    <property type="entry name" value="MurD-like peptide ligases, catalytic domain"/>
    <property type="match status" value="1"/>
</dbReference>
<dbReference type="InterPro" id="IPR001645">
    <property type="entry name" value="Folylpolyglutamate_synth"/>
</dbReference>
<evidence type="ECO:0000256" key="3">
    <source>
        <dbReference type="ARBA" id="ARBA00013025"/>
    </source>
</evidence>
<evidence type="ECO:0000256" key="8">
    <source>
        <dbReference type="ARBA" id="ARBA00022842"/>
    </source>
</evidence>
<dbReference type="PIRSF" id="PIRSF001563">
    <property type="entry name" value="Folylpolyglu_synth"/>
    <property type="match status" value="1"/>
</dbReference>
<dbReference type="PANTHER" id="PTHR11136">
    <property type="entry name" value="FOLYLPOLYGLUTAMATE SYNTHASE-RELATED"/>
    <property type="match status" value="1"/>
</dbReference>
<comment type="caution">
    <text evidence="14">The sequence shown here is derived from an EMBL/GenBank/DDBJ whole genome shotgun (WGS) entry which is preliminary data.</text>
</comment>
<comment type="catalytic activity">
    <reaction evidence="10">
        <text>(6S)-5,6,7,8-tetrahydrofolyl-(gamma-L-Glu)(n) + L-glutamate + ATP = (6S)-5,6,7,8-tetrahydrofolyl-(gamma-L-Glu)(n+1) + ADP + phosphate + H(+)</text>
        <dbReference type="Rhea" id="RHEA:10580"/>
        <dbReference type="Rhea" id="RHEA-COMP:14738"/>
        <dbReference type="Rhea" id="RHEA-COMP:14740"/>
        <dbReference type="ChEBI" id="CHEBI:15378"/>
        <dbReference type="ChEBI" id="CHEBI:29985"/>
        <dbReference type="ChEBI" id="CHEBI:30616"/>
        <dbReference type="ChEBI" id="CHEBI:43474"/>
        <dbReference type="ChEBI" id="CHEBI:141005"/>
        <dbReference type="ChEBI" id="CHEBI:456216"/>
        <dbReference type="EC" id="6.3.2.17"/>
    </reaction>
</comment>
<proteinExistence type="inferred from homology"/>
<reference evidence="14 15" key="1">
    <citation type="submission" date="2015-09" db="EMBL/GenBank/DDBJ databases">
        <title>Genome sequence of Acetobacterium wieringae DSM 1911.</title>
        <authorList>
            <person name="Poehlein A."/>
            <person name="Bengelsdorf F.R."/>
            <person name="Schiel-Bengelsdorf B."/>
            <person name="Duerre P."/>
            <person name="Daniel R."/>
        </authorList>
    </citation>
    <scope>NUCLEOTIDE SEQUENCE [LARGE SCALE GENOMIC DNA]</scope>
    <source>
        <strain evidence="14 15">DSM 1911</strain>
    </source>
</reference>
<dbReference type="GO" id="GO:0004326">
    <property type="term" value="F:tetrahydrofolylpolyglutamate synthase activity"/>
    <property type="evidence" value="ECO:0007669"/>
    <property type="project" value="UniProtKB-EC"/>
</dbReference>
<dbReference type="InterPro" id="IPR036565">
    <property type="entry name" value="Mur-like_cat_sf"/>
</dbReference>
<dbReference type="AlphaFoldDB" id="A0A1F2PLF7"/>
<dbReference type="PANTHER" id="PTHR11136:SF0">
    <property type="entry name" value="DIHYDROFOLATE SYNTHETASE-RELATED"/>
    <property type="match status" value="1"/>
</dbReference>
<dbReference type="GO" id="GO:0005524">
    <property type="term" value="F:ATP binding"/>
    <property type="evidence" value="ECO:0007669"/>
    <property type="project" value="UniProtKB-KW"/>
</dbReference>
<dbReference type="Pfam" id="PF02875">
    <property type="entry name" value="Mur_ligase_C"/>
    <property type="match status" value="1"/>
</dbReference>
<name>A0A1F2PLF7_9FIRM</name>
<comment type="similarity">
    <text evidence="2 11">Belongs to the folylpolyglutamate synthase family.</text>
</comment>
<dbReference type="Gene3D" id="3.90.190.20">
    <property type="entry name" value="Mur ligase, C-terminal domain"/>
    <property type="match status" value="1"/>
</dbReference>
<evidence type="ECO:0000256" key="10">
    <source>
        <dbReference type="ARBA" id="ARBA00047493"/>
    </source>
</evidence>
<organism evidence="14 15">
    <name type="scientific">Acetobacterium wieringae</name>
    <dbReference type="NCBI Taxonomy" id="52694"/>
    <lineage>
        <taxon>Bacteria</taxon>
        <taxon>Bacillati</taxon>
        <taxon>Bacillota</taxon>
        <taxon>Clostridia</taxon>
        <taxon>Eubacteriales</taxon>
        <taxon>Eubacteriaceae</taxon>
        <taxon>Acetobacterium</taxon>
    </lineage>
</organism>
<dbReference type="GO" id="GO:0005737">
    <property type="term" value="C:cytoplasm"/>
    <property type="evidence" value="ECO:0007669"/>
    <property type="project" value="TreeGrafter"/>
</dbReference>